<comment type="caution">
    <text evidence="3">The sequence shown here is derived from an EMBL/GenBank/DDBJ whole genome shotgun (WGS) entry which is preliminary data.</text>
</comment>
<reference evidence="4" key="1">
    <citation type="submission" date="2018-02" db="EMBL/GenBank/DDBJ databases">
        <authorList>
            <person name="Moore K."/>
            <person name="Momper L."/>
        </authorList>
    </citation>
    <scope>NUCLEOTIDE SEQUENCE [LARGE SCALE GENOMIC DNA]</scope>
    <source>
        <strain evidence="4">ULC18</strain>
    </source>
</reference>
<dbReference type="Pfam" id="PF09988">
    <property type="entry name" value="DUF2227"/>
    <property type="match status" value="1"/>
</dbReference>
<dbReference type="RefSeq" id="WP_106257789.1">
    <property type="nucleotide sequence ID" value="NZ_CAWNSW010000139.1"/>
</dbReference>
<organism evidence="3 4">
    <name type="scientific">Stenomitos frigidus ULC18</name>
    <dbReference type="NCBI Taxonomy" id="2107698"/>
    <lineage>
        <taxon>Bacteria</taxon>
        <taxon>Bacillati</taxon>
        <taxon>Cyanobacteriota</taxon>
        <taxon>Cyanophyceae</taxon>
        <taxon>Leptolyngbyales</taxon>
        <taxon>Leptolyngbyaceae</taxon>
        <taxon>Stenomitos</taxon>
    </lineage>
</organism>
<evidence type="ECO:0000313" key="4">
    <source>
        <dbReference type="Proteomes" id="UP000239576"/>
    </source>
</evidence>
<dbReference type="Proteomes" id="UP000239576">
    <property type="component" value="Unassembled WGS sequence"/>
</dbReference>
<dbReference type="OrthoDB" id="69351at2"/>
<keyword evidence="2" id="KW-0472">Membrane</keyword>
<evidence type="ECO:0000256" key="2">
    <source>
        <dbReference type="SAM" id="Phobius"/>
    </source>
</evidence>
<dbReference type="InterPro" id="IPR019250">
    <property type="entry name" value="DUF2227_metal-bd"/>
</dbReference>
<dbReference type="PANTHER" id="PTHR39085:SF1">
    <property type="entry name" value="SLL0924 PROTEIN"/>
    <property type="match status" value="1"/>
</dbReference>
<gene>
    <name evidence="3" type="ORF">C7B82_18730</name>
</gene>
<keyword evidence="2" id="KW-0812">Transmembrane</keyword>
<sequence length="237" mass="26755">MPSGRTHDSITLWSLPLIAGLTFARTQSSSLTLCIAGGYLFSGLMFGPDLDIYSYHYKRWGWLRWIWLPYRRSMRHRSFWSHAPIAGTVVRIAYLLIWVGIFGIGGGLASAIACQLIGITNDWSLLAQQWFSSSRLFFEQSSQQYSTEAIAIAIGLELGALSHTCSDWMTSTYRRAFNQRSKKAAKSAQQPSLPPDLLPSSSNNDPMKPSFLEPPPQTRREPQLPPFRRRRDDGIGR</sequence>
<accession>A0A2T1E2A0</accession>
<protein>
    <submittedName>
        <fullName evidence="3">Metal-binding protein</fullName>
    </submittedName>
</protein>
<evidence type="ECO:0000256" key="1">
    <source>
        <dbReference type="SAM" id="MobiDB-lite"/>
    </source>
</evidence>
<dbReference type="PANTHER" id="PTHR39085">
    <property type="entry name" value="SLL0924 PROTEIN"/>
    <property type="match status" value="1"/>
</dbReference>
<evidence type="ECO:0000313" key="3">
    <source>
        <dbReference type="EMBL" id="PSB26876.1"/>
    </source>
</evidence>
<proteinExistence type="predicted"/>
<feature type="region of interest" description="Disordered" evidence="1">
    <location>
        <begin position="180"/>
        <end position="237"/>
    </location>
</feature>
<reference evidence="3 4" key="2">
    <citation type="submission" date="2018-03" db="EMBL/GenBank/DDBJ databases">
        <title>The ancient ancestry and fast evolution of plastids.</title>
        <authorList>
            <person name="Moore K.R."/>
            <person name="Magnabosco C."/>
            <person name="Momper L."/>
            <person name="Gold D.A."/>
            <person name="Bosak T."/>
            <person name="Fournier G.P."/>
        </authorList>
    </citation>
    <scope>NUCLEOTIDE SEQUENCE [LARGE SCALE GENOMIC DNA]</scope>
    <source>
        <strain evidence="3 4">ULC18</strain>
    </source>
</reference>
<keyword evidence="4" id="KW-1185">Reference proteome</keyword>
<dbReference type="EMBL" id="PVWK01000099">
    <property type="protein sequence ID" value="PSB26876.1"/>
    <property type="molecule type" value="Genomic_DNA"/>
</dbReference>
<feature type="transmembrane region" description="Helical" evidence="2">
    <location>
        <begin position="36"/>
        <end position="57"/>
    </location>
</feature>
<keyword evidence="2" id="KW-1133">Transmembrane helix</keyword>
<dbReference type="AlphaFoldDB" id="A0A2T1E2A0"/>
<name>A0A2T1E2A0_9CYAN</name>